<feature type="domain" description="Antitoxin FitA-like ribbon-helix-helix" evidence="1">
    <location>
        <begin position="2"/>
        <end position="39"/>
    </location>
</feature>
<accession>A0ABW1S5R4</accession>
<organism evidence="2 3">
    <name type="scientific">Ponticaulis profundi</name>
    <dbReference type="NCBI Taxonomy" id="2665222"/>
    <lineage>
        <taxon>Bacteria</taxon>
        <taxon>Pseudomonadati</taxon>
        <taxon>Pseudomonadota</taxon>
        <taxon>Alphaproteobacteria</taxon>
        <taxon>Hyphomonadales</taxon>
        <taxon>Hyphomonadaceae</taxon>
        <taxon>Ponticaulis</taxon>
    </lineage>
</organism>
<sequence length="83" mass="9599">MATLTIRNLDDEVRDRLREQAARHGRSMEAEARSILLESVNKRPRRVEDALIVMRKVFEEAGFADDLDIEKRESARPSVDFEA</sequence>
<protein>
    <submittedName>
        <fullName evidence="2">Arc family DNA-binding protein</fullName>
    </submittedName>
</protein>
<dbReference type="InterPro" id="IPR010985">
    <property type="entry name" value="Ribbon_hlx_hlx"/>
</dbReference>
<dbReference type="GO" id="GO:0003677">
    <property type="term" value="F:DNA binding"/>
    <property type="evidence" value="ECO:0007669"/>
    <property type="project" value="UniProtKB-KW"/>
</dbReference>
<dbReference type="InterPro" id="IPR013321">
    <property type="entry name" value="Arc_rbn_hlx_hlx"/>
</dbReference>
<evidence type="ECO:0000313" key="2">
    <source>
        <dbReference type="EMBL" id="MFC6196522.1"/>
    </source>
</evidence>
<dbReference type="Pfam" id="PF22513">
    <property type="entry name" value="FitA-like_RHH"/>
    <property type="match status" value="1"/>
</dbReference>
<keyword evidence="2" id="KW-0238">DNA-binding</keyword>
<gene>
    <name evidence="2" type="ORF">ACFQDM_00450</name>
</gene>
<dbReference type="Gene3D" id="1.10.1220.10">
    <property type="entry name" value="Met repressor-like"/>
    <property type="match status" value="1"/>
</dbReference>
<evidence type="ECO:0000313" key="3">
    <source>
        <dbReference type="Proteomes" id="UP001596303"/>
    </source>
</evidence>
<dbReference type="EMBL" id="JBHSSW010000001">
    <property type="protein sequence ID" value="MFC6196522.1"/>
    <property type="molecule type" value="Genomic_DNA"/>
</dbReference>
<dbReference type="Proteomes" id="UP001596303">
    <property type="component" value="Unassembled WGS sequence"/>
</dbReference>
<dbReference type="SUPFAM" id="SSF47598">
    <property type="entry name" value="Ribbon-helix-helix"/>
    <property type="match status" value="1"/>
</dbReference>
<reference evidence="3" key="1">
    <citation type="journal article" date="2019" name="Int. J. Syst. Evol. Microbiol.">
        <title>The Global Catalogue of Microorganisms (GCM) 10K type strain sequencing project: providing services to taxonomists for standard genome sequencing and annotation.</title>
        <authorList>
            <consortium name="The Broad Institute Genomics Platform"/>
            <consortium name="The Broad Institute Genome Sequencing Center for Infectious Disease"/>
            <person name="Wu L."/>
            <person name="Ma J."/>
        </authorList>
    </citation>
    <scope>NUCLEOTIDE SEQUENCE [LARGE SCALE GENOMIC DNA]</scope>
    <source>
        <strain evidence="3">CGMCC-1.15741</strain>
    </source>
</reference>
<keyword evidence="3" id="KW-1185">Reference proteome</keyword>
<name>A0ABW1S5R4_9PROT</name>
<proteinExistence type="predicted"/>
<dbReference type="RefSeq" id="WP_377374011.1">
    <property type="nucleotide sequence ID" value="NZ_JBHSSW010000001.1"/>
</dbReference>
<comment type="caution">
    <text evidence="2">The sequence shown here is derived from an EMBL/GenBank/DDBJ whole genome shotgun (WGS) entry which is preliminary data.</text>
</comment>
<dbReference type="InterPro" id="IPR053853">
    <property type="entry name" value="FitA-like_RHH"/>
</dbReference>
<evidence type="ECO:0000259" key="1">
    <source>
        <dbReference type="Pfam" id="PF22513"/>
    </source>
</evidence>